<dbReference type="InterPro" id="IPR001584">
    <property type="entry name" value="Integrase_cat-core"/>
</dbReference>
<dbReference type="AlphaFoldDB" id="A0A7W9WV31"/>
<dbReference type="EMBL" id="JACHBW010000038">
    <property type="protein sequence ID" value="MBB6107025.1"/>
    <property type="molecule type" value="Genomic_DNA"/>
</dbReference>
<dbReference type="SUPFAM" id="SSF53098">
    <property type="entry name" value="Ribonuclease H-like"/>
    <property type="match status" value="1"/>
</dbReference>
<reference evidence="2 3" key="1">
    <citation type="submission" date="2020-08" db="EMBL/GenBank/DDBJ databases">
        <title>Above-ground endophytic microbial communities from plants in different locations in the United States.</title>
        <authorList>
            <person name="Frank C."/>
        </authorList>
    </citation>
    <scope>NUCLEOTIDE SEQUENCE [LARGE SCALE GENOMIC DNA]</scope>
    <source>
        <strain evidence="2 3">WP4_2_2</strain>
    </source>
</reference>
<gene>
    <name evidence="2" type="ORF">F4827_006905</name>
</gene>
<protein>
    <submittedName>
        <fullName evidence="2">Transposase InsO family protein</fullName>
    </submittedName>
</protein>
<organism evidence="2 3">
    <name type="scientific">Paraburkholderia bannensis</name>
    <dbReference type="NCBI Taxonomy" id="765414"/>
    <lineage>
        <taxon>Bacteria</taxon>
        <taxon>Pseudomonadati</taxon>
        <taxon>Pseudomonadota</taxon>
        <taxon>Betaproteobacteria</taxon>
        <taxon>Burkholderiales</taxon>
        <taxon>Burkholderiaceae</taxon>
        <taxon>Paraburkholderia</taxon>
    </lineage>
</organism>
<comment type="caution">
    <text evidence="2">The sequence shown here is derived from an EMBL/GenBank/DDBJ whole genome shotgun (WGS) entry which is preliminary data.</text>
</comment>
<dbReference type="Proteomes" id="UP000571554">
    <property type="component" value="Unassembled WGS sequence"/>
</dbReference>
<evidence type="ECO:0000313" key="3">
    <source>
        <dbReference type="Proteomes" id="UP000571554"/>
    </source>
</evidence>
<name>A0A7W9WV31_9BURK</name>
<evidence type="ECO:0000259" key="1">
    <source>
        <dbReference type="Pfam" id="PF13333"/>
    </source>
</evidence>
<dbReference type="GO" id="GO:0015074">
    <property type="term" value="P:DNA integration"/>
    <property type="evidence" value="ECO:0007669"/>
    <property type="project" value="InterPro"/>
</dbReference>
<accession>A0A7W9WV31</accession>
<keyword evidence="3" id="KW-1185">Reference proteome</keyword>
<sequence length="41" mass="4936">MDEVVDWLSFYNHSRLHSTLGYVSPMQYEQDWYAAQNQRVA</sequence>
<dbReference type="InterPro" id="IPR012337">
    <property type="entry name" value="RNaseH-like_sf"/>
</dbReference>
<evidence type="ECO:0000313" key="2">
    <source>
        <dbReference type="EMBL" id="MBB6107025.1"/>
    </source>
</evidence>
<feature type="domain" description="Integrase catalytic" evidence="1">
    <location>
        <begin position="3"/>
        <end position="30"/>
    </location>
</feature>
<proteinExistence type="predicted"/>
<dbReference type="Pfam" id="PF13333">
    <property type="entry name" value="rve_2"/>
    <property type="match status" value="1"/>
</dbReference>